<dbReference type="Pfam" id="PF00698">
    <property type="entry name" value="Acyl_transf_1"/>
    <property type="match status" value="1"/>
</dbReference>
<dbReference type="Proteomes" id="UP000320055">
    <property type="component" value="Unassembled WGS sequence"/>
</dbReference>
<dbReference type="InterPro" id="IPR049490">
    <property type="entry name" value="C883_1060-like_KR_N"/>
</dbReference>
<dbReference type="Gene3D" id="3.40.366.10">
    <property type="entry name" value="Malonyl-Coenzyme A Acyl Carrier Protein, domain 2"/>
    <property type="match status" value="1"/>
</dbReference>
<dbReference type="Pfam" id="PF08659">
    <property type="entry name" value="KR"/>
    <property type="match status" value="1"/>
</dbReference>
<dbReference type="InterPro" id="IPR014030">
    <property type="entry name" value="Ketoacyl_synth_N"/>
</dbReference>
<dbReference type="GO" id="GO:0006633">
    <property type="term" value="P:fatty acid biosynthetic process"/>
    <property type="evidence" value="ECO:0007669"/>
    <property type="project" value="InterPro"/>
</dbReference>
<dbReference type="InterPro" id="IPR036291">
    <property type="entry name" value="NAD(P)-bd_dom_sf"/>
</dbReference>
<dbReference type="SUPFAM" id="SSF51735">
    <property type="entry name" value="NAD(P)-binding Rossmann-fold domains"/>
    <property type="match status" value="2"/>
</dbReference>
<dbReference type="InterPro" id="IPR050091">
    <property type="entry name" value="PKS_NRPS_Biosynth_Enz"/>
</dbReference>
<dbReference type="PROSITE" id="PS50075">
    <property type="entry name" value="CARRIER"/>
    <property type="match status" value="2"/>
</dbReference>
<dbReference type="PROSITE" id="PS00606">
    <property type="entry name" value="KS3_1"/>
    <property type="match status" value="1"/>
</dbReference>
<dbReference type="InterPro" id="IPR001227">
    <property type="entry name" value="Ac_transferase_dom_sf"/>
</dbReference>
<dbReference type="Gene3D" id="3.40.47.10">
    <property type="match status" value="1"/>
</dbReference>
<dbReference type="InterPro" id="IPR036736">
    <property type="entry name" value="ACP-like_sf"/>
</dbReference>
<dbReference type="Pfam" id="PF00109">
    <property type="entry name" value="ketoacyl-synt"/>
    <property type="match status" value="1"/>
</dbReference>
<dbReference type="FunFam" id="3.40.366.10:FF:000002">
    <property type="entry name" value="Probable polyketide synthase 2"/>
    <property type="match status" value="1"/>
</dbReference>
<dbReference type="InterPro" id="IPR040097">
    <property type="entry name" value="FAAL/FAAC"/>
</dbReference>
<dbReference type="InterPro" id="IPR018201">
    <property type="entry name" value="Ketoacyl_synth_AS"/>
</dbReference>
<keyword evidence="6" id="KW-0443">Lipid metabolism</keyword>
<keyword evidence="2" id="KW-0596">Phosphopantetheine</keyword>
<dbReference type="Gene3D" id="3.40.50.720">
    <property type="entry name" value="NAD(P)-binding Rossmann-like Domain"/>
    <property type="match status" value="1"/>
</dbReference>
<dbReference type="SUPFAM" id="SSF47336">
    <property type="entry name" value="ACP-like"/>
    <property type="match status" value="2"/>
</dbReference>
<dbReference type="GO" id="GO:0031177">
    <property type="term" value="F:phosphopantetheine binding"/>
    <property type="evidence" value="ECO:0007669"/>
    <property type="project" value="InterPro"/>
</dbReference>
<dbReference type="CDD" id="cd08955">
    <property type="entry name" value="KR_2_FAS_SDR_x"/>
    <property type="match status" value="1"/>
</dbReference>
<dbReference type="CDD" id="cd05931">
    <property type="entry name" value="FAAL"/>
    <property type="match status" value="1"/>
</dbReference>
<evidence type="ECO:0000256" key="1">
    <source>
        <dbReference type="ARBA" id="ARBA00006432"/>
    </source>
</evidence>
<dbReference type="Pfam" id="PF22621">
    <property type="entry name" value="CurL-like_PKS_C"/>
    <property type="match status" value="1"/>
</dbReference>
<dbReference type="Gene3D" id="3.30.300.30">
    <property type="match status" value="1"/>
</dbReference>
<dbReference type="InterPro" id="IPR045851">
    <property type="entry name" value="AMP-bd_C_sf"/>
</dbReference>
<dbReference type="Pfam" id="PF21394">
    <property type="entry name" value="Beta-ketacyl_N"/>
    <property type="match status" value="1"/>
</dbReference>
<name>A0A563VW77_9CYAN</name>
<evidence type="ECO:0000313" key="9">
    <source>
        <dbReference type="EMBL" id="VEP15655.1"/>
    </source>
</evidence>
<evidence type="ECO:0000256" key="4">
    <source>
        <dbReference type="ARBA" id="ARBA00022679"/>
    </source>
</evidence>
<dbReference type="GO" id="GO:0004315">
    <property type="term" value="F:3-oxoacyl-[acyl-carrier-protein] synthase activity"/>
    <property type="evidence" value="ECO:0007669"/>
    <property type="project" value="InterPro"/>
</dbReference>
<dbReference type="SMART" id="SM00825">
    <property type="entry name" value="PKS_KS"/>
    <property type="match status" value="1"/>
</dbReference>
<dbReference type="InterPro" id="IPR009081">
    <property type="entry name" value="PP-bd_ACP"/>
</dbReference>
<dbReference type="SMART" id="SM00822">
    <property type="entry name" value="PKS_KR"/>
    <property type="match status" value="1"/>
</dbReference>
<feature type="domain" description="Ketosynthase family 3 (KS3)" evidence="8">
    <location>
        <begin position="558"/>
        <end position="972"/>
    </location>
</feature>
<dbReference type="InterPro" id="IPR025110">
    <property type="entry name" value="AMP-bd_C"/>
</dbReference>
<proteinExistence type="inferred from homology"/>
<dbReference type="CDD" id="cd00833">
    <property type="entry name" value="PKS"/>
    <property type="match status" value="1"/>
</dbReference>
<dbReference type="InterPro" id="IPR020841">
    <property type="entry name" value="PKS_Beta-ketoAc_synthase_dom"/>
</dbReference>
<dbReference type="PROSITE" id="PS52004">
    <property type="entry name" value="KS3_2"/>
    <property type="match status" value="1"/>
</dbReference>
<dbReference type="GO" id="GO:0071770">
    <property type="term" value="P:DIM/DIP cell wall layer assembly"/>
    <property type="evidence" value="ECO:0007669"/>
    <property type="project" value="TreeGrafter"/>
</dbReference>
<gene>
    <name evidence="9" type="ORF">H1P_3570002</name>
</gene>
<feature type="domain" description="Carrier" evidence="7">
    <location>
        <begin position="2005"/>
        <end position="2080"/>
    </location>
</feature>
<reference evidence="9 10" key="1">
    <citation type="submission" date="2019-01" db="EMBL/GenBank/DDBJ databases">
        <authorList>
            <person name="Brito A."/>
        </authorList>
    </citation>
    <scope>NUCLEOTIDE SEQUENCE [LARGE SCALE GENOMIC DNA]</scope>
    <source>
        <strain evidence="9">1</strain>
    </source>
</reference>
<sequence length="2153" mass="238961">MLAKTNGFENVEWLASDRLSDVTEADWQEPKLDKEGLAFLQYTSGSTGKPKGVMVSHGNILHNSALINQYFGHTTNTHLLSWLPMYHDMGLIGCILHPLYGDFPVTLMSPEDFLKKPLNWLQGISKYKATTSGGPNFAYELCVSKITPEQMVNLDLSSWEVAFNGAEPIRAETLERFATTFGSVGFGANTFYPCYGMAESTLLISGASKNEPPVIKSFDIEALSQNKVVKSFETNSQKIVGCGQIKFNQKVKIVNPETFISCGDREIGEIWVSSDSVAQGYWEQLDAIENTFRAYLADTKEGPFLRTGDLGFIEDGELFVTGRLKDLIIIRGRNYYPQDIELTVEKSHPALRSGCGAAFSVSKEDRERLIVVQEIERTYRNKLNIDEVINAIRQAVSEEQELTVHEVLLIKTASISKTSSGKIQRRKVKQKFIEDSLEIIARWQEITITSPIAKEYKAGKIEDWLIDRIAREIQIAPQEIDPLEPFSSYGINSVKAVSIVGEIETFLERTLSATLLYDYPSIVTLAKYLTTKSDRQVTENSTSKLLGEIDYTKSPIETEAIAIIGIGCRFPQAKNPQAFWELLLNGIDAISEMPLNESRSKLFTRQNNDLKKGGFLEGVDLFDAEFFGISPREAEQIDPQQRLLLEVSWSALENASISAQNLAGTNTGVFIGISNYDYGRIQNLANNNVYSGTGNAFSIAANRLSYVLDLRGPSVAIDTACSSSLVAVHQACQSLRQGECNIALAGGVNLLLSPDVTQTFAMAGMLASDDLCKTFDASADGYVRGEGCGIIVLKPLNHAVRDRDNILAVIKGSAVNQDGRSNGLTAPNGLSQQAVINQALSNAGVKADRISYIEAHGTGTSLGDPIELNALKKVLFSEQSLQKTCWVGSVKTNIGHLEAAAGIAGLIKVVLALQHKKIPPHLNFNQLNPHISLENTSLKIPTKLKSWSNETKLAGVSSFGFGGTNAHIILEDAPLVSIPPKQERPYHIFTLSAKSEPALLDLVHKYQPFLEAQKDIGIADICFNANTGRSHFPHRLATVIESSEQLLQDLKVFETGENIPELITDRKQPKIAFLFTGQGSQYVGMGQQLYQTQPTFRKEFDRCDQILFPYLEKPLLEIIESDIINQTAYTQPAIFALEYALASLWISWGIKPNAAMGHSLGEYVAATIAGVFSLEDALKLIVDRARLIQSLPQNGSMVAVFTDKKQVEKAIEPYIKDIEIAAFNGAKNIVISGEKIAVIRVKESLQARGVKTKILQVSHAFHSPLMQPILAEFEAIASKVTYNLPEIPLISNLTGQQINHEIATAEYWVNHLRQPVRFVDSMNTLEREGYKIFLEIGAKPILLGMGSRCLPDTKALWLPSLRPNQKDWQQILESLRQLYLRGIEIDWSGFDEDYTRNKVMLPTYAFQRQQYWVETPKTANRQNTTSESNSTSIVQLLNQGNTQQLAQQLEETGQFLPEQVKLLPKLLEVLAKQHKKELIEDAENTIDELLYQVQWQPLEAKNHTALEHSQTSPSNHWLIFADTTGVGKAIAKSLQQSGDRCTLVYSADSYHNSETGIYYLNPSNPSEFETLCTEAIDCSQDNLTRIIHLWSLEAPPTEQLTIPALEKAQIWGCGSALHLVQALSKQKFSNYPQLWLVTRGSQPVSSKISPAQTPIWGMGRVIALEYSQLWGGLIDLDPKSSEDEIEMLLGQIKSQQQEDQIAFRDRQIYVARLVKQLLAEGSQPFKLRSEATYLITGGMGALGLKVAQWMVQQGARHLVLTSRRGISADNQDEIVSLKQTGAKVLVYQADVCSTGEMNALFEEMRKSMPPLKGIIHAAGVVGFQPLKEIQLSQLETMLSPKVVGGWMLHQLTQKMELDFFIGFSSIAAVWGSTGQAHYAAANHFLDGLAHYRQGIGLPGKSINWGPWDGGGMADGTQNLLNRIGVELLQPERGVVALGKLLAENSPQTTVARINWNLFKQVYTAKGKGLLLEEIASKPLQKQQLSSKSSNILQKLEGVSKKEGFDLLKTYIQTEVAKILKLKDSSMLSQNQDFFEMGMDSLMALEFKNELETSLNCSLPASFAFEFRNINDVCRYIAEKILPCKYSGKYYLGLDKNLKKQEKLTTEMSKINIDINSNITTEKAEEVLSNLDKIANEEVSILLNCLLSDDVRKV</sequence>
<dbReference type="InterPro" id="IPR016035">
    <property type="entry name" value="Acyl_Trfase/lysoPLipase"/>
</dbReference>
<dbReference type="InterPro" id="IPR016039">
    <property type="entry name" value="Thiolase-like"/>
</dbReference>
<dbReference type="FunFam" id="3.40.50.12780:FF:000013">
    <property type="entry name" value="Long-chain-fatty-acid--AMP ligase FadD32"/>
    <property type="match status" value="1"/>
</dbReference>
<dbReference type="FunFam" id="3.40.47.10:FF:000019">
    <property type="entry name" value="Polyketide synthase type I"/>
    <property type="match status" value="1"/>
</dbReference>
<dbReference type="InterPro" id="IPR020845">
    <property type="entry name" value="AMP-binding_CS"/>
</dbReference>
<dbReference type="Gene3D" id="1.10.1200.10">
    <property type="entry name" value="ACP-like"/>
    <property type="match status" value="2"/>
</dbReference>
<accession>A0A563VW77</accession>
<dbReference type="EMBL" id="CAACVJ010000287">
    <property type="protein sequence ID" value="VEP15655.1"/>
    <property type="molecule type" value="Genomic_DNA"/>
</dbReference>
<dbReference type="InterPro" id="IPR057326">
    <property type="entry name" value="KR_dom"/>
</dbReference>
<evidence type="ECO:0000259" key="7">
    <source>
        <dbReference type="PROSITE" id="PS50075"/>
    </source>
</evidence>
<organism evidence="9 10">
    <name type="scientific">Hyella patelloides LEGE 07179</name>
    <dbReference type="NCBI Taxonomy" id="945734"/>
    <lineage>
        <taxon>Bacteria</taxon>
        <taxon>Bacillati</taxon>
        <taxon>Cyanobacteriota</taxon>
        <taxon>Cyanophyceae</taxon>
        <taxon>Pleurocapsales</taxon>
        <taxon>Hyellaceae</taxon>
        <taxon>Hyella</taxon>
    </lineage>
</organism>
<dbReference type="GO" id="GO:0004312">
    <property type="term" value="F:fatty acid synthase activity"/>
    <property type="evidence" value="ECO:0007669"/>
    <property type="project" value="TreeGrafter"/>
</dbReference>
<dbReference type="PANTHER" id="PTHR43775:SF37">
    <property type="entry name" value="SI:DKEY-61P9.11"/>
    <property type="match status" value="1"/>
</dbReference>
<keyword evidence="4" id="KW-0808">Transferase</keyword>
<dbReference type="Pfam" id="PF23024">
    <property type="entry name" value="AMP-dom_DIP2-like"/>
    <property type="match status" value="1"/>
</dbReference>
<dbReference type="SUPFAM" id="SSF56801">
    <property type="entry name" value="Acetyl-CoA synthetase-like"/>
    <property type="match status" value="1"/>
</dbReference>
<keyword evidence="10" id="KW-1185">Reference proteome</keyword>
<dbReference type="GO" id="GO:0005886">
    <property type="term" value="C:plasma membrane"/>
    <property type="evidence" value="ECO:0007669"/>
    <property type="project" value="TreeGrafter"/>
</dbReference>
<dbReference type="InterPro" id="IPR042099">
    <property type="entry name" value="ANL_N_sf"/>
</dbReference>
<dbReference type="InterPro" id="IPR014043">
    <property type="entry name" value="Acyl_transferase_dom"/>
</dbReference>
<protein>
    <submittedName>
        <fullName evidence="9">Beta-ketoacyl synthase</fullName>
    </submittedName>
</protein>
<dbReference type="SMART" id="SM01294">
    <property type="entry name" value="PKS_PP_betabranch"/>
    <property type="match status" value="1"/>
</dbReference>
<dbReference type="InterPro" id="IPR000873">
    <property type="entry name" value="AMP-dep_synth/lig_dom"/>
</dbReference>
<evidence type="ECO:0000256" key="2">
    <source>
        <dbReference type="ARBA" id="ARBA00022450"/>
    </source>
</evidence>
<keyword evidence="5" id="KW-0276">Fatty acid metabolism</keyword>
<dbReference type="SUPFAM" id="SSF52151">
    <property type="entry name" value="FabD/lysophospholipase-like"/>
    <property type="match status" value="1"/>
</dbReference>
<comment type="similarity">
    <text evidence="1">Belongs to the ATP-dependent AMP-binding enzyme family.</text>
</comment>
<dbReference type="PROSITE" id="PS00455">
    <property type="entry name" value="AMP_BINDING"/>
    <property type="match status" value="1"/>
</dbReference>
<dbReference type="GO" id="GO:0005737">
    <property type="term" value="C:cytoplasm"/>
    <property type="evidence" value="ECO:0007669"/>
    <property type="project" value="TreeGrafter"/>
</dbReference>
<dbReference type="SMART" id="SM00827">
    <property type="entry name" value="PKS_AT"/>
    <property type="match status" value="1"/>
</dbReference>
<evidence type="ECO:0000259" key="8">
    <source>
        <dbReference type="PROSITE" id="PS52004"/>
    </source>
</evidence>
<dbReference type="InterPro" id="IPR020806">
    <property type="entry name" value="PKS_PP-bd"/>
</dbReference>
<dbReference type="InterPro" id="IPR013968">
    <property type="entry name" value="PKS_KR"/>
</dbReference>
<dbReference type="InterPro" id="IPR014031">
    <property type="entry name" value="Ketoacyl_synth_C"/>
</dbReference>
<dbReference type="Pfam" id="PF00501">
    <property type="entry name" value="AMP-binding"/>
    <property type="match status" value="1"/>
</dbReference>
<evidence type="ECO:0000256" key="5">
    <source>
        <dbReference type="ARBA" id="ARBA00022832"/>
    </source>
</evidence>
<evidence type="ECO:0000313" key="10">
    <source>
        <dbReference type="Proteomes" id="UP000320055"/>
    </source>
</evidence>
<dbReference type="PANTHER" id="PTHR43775">
    <property type="entry name" value="FATTY ACID SYNTHASE"/>
    <property type="match status" value="1"/>
</dbReference>
<feature type="domain" description="Carrier" evidence="7">
    <location>
        <begin position="456"/>
        <end position="533"/>
    </location>
</feature>
<evidence type="ECO:0000256" key="6">
    <source>
        <dbReference type="ARBA" id="ARBA00023098"/>
    </source>
</evidence>
<dbReference type="SUPFAM" id="SSF53901">
    <property type="entry name" value="Thiolase-like"/>
    <property type="match status" value="1"/>
</dbReference>
<dbReference type="SUPFAM" id="SSF55048">
    <property type="entry name" value="Probable ACP-binding domain of malonyl-CoA ACP transacylase"/>
    <property type="match status" value="1"/>
</dbReference>
<dbReference type="Pfam" id="PF00550">
    <property type="entry name" value="PP-binding"/>
    <property type="match status" value="2"/>
</dbReference>
<dbReference type="InterPro" id="IPR016036">
    <property type="entry name" value="Malonyl_transacylase_ACP-bd"/>
</dbReference>
<dbReference type="Gene3D" id="3.40.50.12780">
    <property type="entry name" value="N-terminal domain of ligase-like"/>
    <property type="match status" value="1"/>
</dbReference>
<dbReference type="Pfam" id="PF02801">
    <property type="entry name" value="Ketoacyl-synt_C"/>
    <property type="match status" value="1"/>
</dbReference>
<dbReference type="Gene3D" id="3.30.70.3290">
    <property type="match status" value="1"/>
</dbReference>
<keyword evidence="3" id="KW-0597">Phosphoprotein</keyword>
<dbReference type="SMART" id="SM00823">
    <property type="entry name" value="PKS_PP"/>
    <property type="match status" value="2"/>
</dbReference>
<evidence type="ECO:0000256" key="3">
    <source>
        <dbReference type="ARBA" id="ARBA00022553"/>
    </source>
</evidence>